<gene>
    <name evidence="2" type="ORF">GCM10025870_05030</name>
</gene>
<name>A0ABN6YBW7_9MICO</name>
<dbReference type="EMBL" id="AP027734">
    <property type="protein sequence ID" value="BDZ53430.1"/>
    <property type="molecule type" value="Genomic_DNA"/>
</dbReference>
<proteinExistence type="predicted"/>
<accession>A0ABN6YBW7</accession>
<feature type="region of interest" description="Disordered" evidence="1">
    <location>
        <begin position="85"/>
        <end position="111"/>
    </location>
</feature>
<keyword evidence="3" id="KW-1185">Reference proteome</keyword>
<protein>
    <submittedName>
        <fullName evidence="2">Uncharacterized protein</fullName>
    </submittedName>
</protein>
<evidence type="ECO:0000313" key="2">
    <source>
        <dbReference type="EMBL" id="BDZ53430.1"/>
    </source>
</evidence>
<evidence type="ECO:0000256" key="1">
    <source>
        <dbReference type="SAM" id="MobiDB-lite"/>
    </source>
</evidence>
<organism evidence="2 3">
    <name type="scientific">Agromyces marinus</name>
    <dbReference type="NCBI Taxonomy" id="1389020"/>
    <lineage>
        <taxon>Bacteria</taxon>
        <taxon>Bacillati</taxon>
        <taxon>Actinomycetota</taxon>
        <taxon>Actinomycetes</taxon>
        <taxon>Micrococcales</taxon>
        <taxon>Microbacteriaceae</taxon>
        <taxon>Agromyces</taxon>
    </lineage>
</organism>
<reference evidence="3" key="1">
    <citation type="journal article" date="2019" name="Int. J. Syst. Evol. Microbiol.">
        <title>The Global Catalogue of Microorganisms (GCM) 10K type strain sequencing project: providing services to taxonomists for standard genome sequencing and annotation.</title>
        <authorList>
            <consortium name="The Broad Institute Genomics Platform"/>
            <consortium name="The Broad Institute Genome Sequencing Center for Infectious Disease"/>
            <person name="Wu L."/>
            <person name="Ma J."/>
        </authorList>
    </citation>
    <scope>NUCLEOTIDE SEQUENCE [LARGE SCALE GENOMIC DNA]</scope>
    <source>
        <strain evidence="3">NBRC 109019</strain>
    </source>
</reference>
<sequence>MHAHADAAAAAVDERVGRHDELDVRAGVGRRFDHGDVRQVESVELVVVGEGDHDVRIAHVDADPGARDGQVLRAHERLAAVEAPEAQVGLEASGRRAHPAHPGTRADRDPFAVDGCDEPLVDEEAQEHADAVAAHLGRAAVGVPVVHEPRRARILRECGFALGQSLGAHRPDEPVGADAEPAIAHGRDPRGVERVLPVGVAGQHEVVARALALGEAQIERHRTSLGSGRGPVGPPPALRRRSGCVQATLACRATSAATAAGSRASTTDAAAYRRNHPTCLRA</sequence>
<evidence type="ECO:0000313" key="3">
    <source>
        <dbReference type="Proteomes" id="UP001321477"/>
    </source>
</evidence>
<dbReference type="Proteomes" id="UP001321477">
    <property type="component" value="Chromosome"/>
</dbReference>